<feature type="transmembrane region" description="Helical" evidence="6">
    <location>
        <begin position="28"/>
        <end position="45"/>
    </location>
</feature>
<dbReference type="PROSITE" id="PS50850">
    <property type="entry name" value="MFS"/>
    <property type="match status" value="1"/>
</dbReference>
<dbReference type="SUPFAM" id="SSF103473">
    <property type="entry name" value="MFS general substrate transporter"/>
    <property type="match status" value="1"/>
</dbReference>
<evidence type="ECO:0000256" key="4">
    <source>
        <dbReference type="ARBA" id="ARBA00023136"/>
    </source>
</evidence>
<evidence type="ECO:0000256" key="3">
    <source>
        <dbReference type="ARBA" id="ARBA00022989"/>
    </source>
</evidence>
<feature type="transmembrane region" description="Helical" evidence="6">
    <location>
        <begin position="351"/>
        <end position="372"/>
    </location>
</feature>
<dbReference type="InterPro" id="IPR020846">
    <property type="entry name" value="MFS_dom"/>
</dbReference>
<dbReference type="GO" id="GO:0022857">
    <property type="term" value="F:transmembrane transporter activity"/>
    <property type="evidence" value="ECO:0007669"/>
    <property type="project" value="InterPro"/>
</dbReference>
<evidence type="ECO:0000256" key="1">
    <source>
        <dbReference type="ARBA" id="ARBA00004141"/>
    </source>
</evidence>
<protein>
    <submittedName>
        <fullName evidence="8">MFS transporter</fullName>
    </submittedName>
</protein>
<evidence type="ECO:0000313" key="8">
    <source>
        <dbReference type="EMBL" id="QKZ05969.1"/>
    </source>
</evidence>
<feature type="transmembrane region" description="Helical" evidence="6">
    <location>
        <begin position="253"/>
        <end position="274"/>
    </location>
</feature>
<feature type="domain" description="Major facilitator superfamily (MFS) profile" evidence="7">
    <location>
        <begin position="32"/>
        <end position="439"/>
    </location>
</feature>
<dbReference type="Proteomes" id="UP000509568">
    <property type="component" value="Chromosome"/>
</dbReference>
<feature type="transmembrane region" description="Helical" evidence="6">
    <location>
        <begin position="186"/>
        <end position="204"/>
    </location>
</feature>
<sequence>MPDNQSGAVTIPTVPRSAAASAVRPSRARFVILTLLAVGTIINYLDRSILGIAAPTMTTELGIDPALMGVMFSAFAWSYVLAQVPGGALLDRFGSGKTYFVAASAWSLTTLLHGLVSGFTSLIGLRLLLGVSEATCFPTNSRVVATWFPQQERARATSIYTVGEYIGLAFLSPLLFMLLAHYGWRSLFVLVGVIGLLFALVWKLRYREPHECTRVNAAELAYIEAGGGLAPKDEKKTPFSWKSLRQLLGFRQIWGACLGQFAGNATLVFFLTWFPTYLSTERHMGWMKMGFFAVLPFIAAGCGVMLGGWFSDRLIQRTGNASLGRKLPIIAGLLMASCIVAANFVESDQAVIAILSIAFFGQGMVGLGWTVISDIAPKKLIGLTAGVFNLVTGMAGIITPLVIGFIVSSTGSFTGALWFIGAVALAGALAYLLLLGDVKRLEV</sequence>
<evidence type="ECO:0000313" key="9">
    <source>
        <dbReference type="Proteomes" id="UP000509568"/>
    </source>
</evidence>
<dbReference type="EMBL" id="CP056030">
    <property type="protein sequence ID" value="QKZ05969.1"/>
    <property type="molecule type" value="Genomic_DNA"/>
</dbReference>
<evidence type="ECO:0000256" key="5">
    <source>
        <dbReference type="ARBA" id="ARBA00038514"/>
    </source>
</evidence>
<feature type="transmembrane region" description="Helical" evidence="6">
    <location>
        <begin position="159"/>
        <end position="180"/>
    </location>
</feature>
<feature type="transmembrane region" description="Helical" evidence="6">
    <location>
        <begin position="105"/>
        <end position="129"/>
    </location>
</feature>
<dbReference type="KEGG" id="pez:HWQ56_20130"/>
<comment type="subcellular location">
    <subcellularLocation>
        <location evidence="1">Membrane</location>
        <topology evidence="1">Multi-pass membrane protein</topology>
    </subcellularLocation>
</comment>
<feature type="transmembrane region" description="Helical" evidence="6">
    <location>
        <begin position="66"/>
        <end position="85"/>
    </location>
</feature>
<dbReference type="Pfam" id="PF07690">
    <property type="entry name" value="MFS_1"/>
    <property type="match status" value="1"/>
</dbReference>
<reference evidence="8 9" key="1">
    <citation type="submission" date="2020-06" db="EMBL/GenBank/DDBJ databases">
        <title>Pseudomonas eucalypticola sp. nov., an endophyte of Eucalyptus dunnii leaves with biocontrol ability of eucalyptus leaf blight.</title>
        <authorList>
            <person name="Liu Y."/>
            <person name="Song Z."/>
            <person name="Zeng H."/>
            <person name="Lu M."/>
            <person name="Wang X."/>
            <person name="Lian X."/>
            <person name="Zhang Q."/>
        </authorList>
    </citation>
    <scope>NUCLEOTIDE SEQUENCE [LARGE SCALE GENOMIC DNA]</scope>
    <source>
        <strain evidence="8 9">NP-1</strain>
    </source>
</reference>
<dbReference type="InterPro" id="IPR011701">
    <property type="entry name" value="MFS"/>
</dbReference>
<keyword evidence="9" id="KW-1185">Reference proteome</keyword>
<feature type="transmembrane region" description="Helical" evidence="6">
    <location>
        <begin position="286"/>
        <end position="306"/>
    </location>
</feature>
<evidence type="ECO:0000256" key="6">
    <source>
        <dbReference type="SAM" id="Phobius"/>
    </source>
</evidence>
<comment type="similarity">
    <text evidence="5">Belongs to the major facilitator superfamily. Phthalate permease family.</text>
</comment>
<keyword evidence="2 6" id="KW-0812">Transmembrane</keyword>
<keyword evidence="3 6" id="KW-1133">Transmembrane helix</keyword>
<dbReference type="Gene3D" id="1.20.1250.20">
    <property type="entry name" value="MFS general substrate transporter like domains"/>
    <property type="match status" value="2"/>
</dbReference>
<evidence type="ECO:0000259" key="7">
    <source>
        <dbReference type="PROSITE" id="PS50850"/>
    </source>
</evidence>
<keyword evidence="4 6" id="KW-0472">Membrane</keyword>
<dbReference type="PANTHER" id="PTHR11662">
    <property type="entry name" value="SOLUTE CARRIER FAMILY 17"/>
    <property type="match status" value="1"/>
</dbReference>
<name>A0A7D5H7E8_9PSED</name>
<dbReference type="CDD" id="cd17319">
    <property type="entry name" value="MFS_ExuT_GudP_like"/>
    <property type="match status" value="1"/>
</dbReference>
<evidence type="ECO:0000256" key="2">
    <source>
        <dbReference type="ARBA" id="ARBA00022692"/>
    </source>
</evidence>
<accession>A0A7D5H7E8</accession>
<dbReference type="GO" id="GO:0016020">
    <property type="term" value="C:membrane"/>
    <property type="evidence" value="ECO:0007669"/>
    <property type="project" value="UniProtKB-SubCell"/>
</dbReference>
<organism evidence="8 9">
    <name type="scientific">Pseudomonas eucalypticola</name>
    <dbReference type="NCBI Taxonomy" id="2599595"/>
    <lineage>
        <taxon>Bacteria</taxon>
        <taxon>Pseudomonadati</taxon>
        <taxon>Pseudomonadota</taxon>
        <taxon>Gammaproteobacteria</taxon>
        <taxon>Pseudomonadales</taxon>
        <taxon>Pseudomonadaceae</taxon>
        <taxon>Pseudomonas</taxon>
    </lineage>
</organism>
<dbReference type="InterPro" id="IPR050382">
    <property type="entry name" value="MFS_Na/Anion_cotransporter"/>
</dbReference>
<feature type="transmembrane region" description="Helical" evidence="6">
    <location>
        <begin position="384"/>
        <end position="407"/>
    </location>
</feature>
<feature type="transmembrane region" description="Helical" evidence="6">
    <location>
        <begin position="327"/>
        <end position="345"/>
    </location>
</feature>
<dbReference type="PANTHER" id="PTHR11662:SF333">
    <property type="entry name" value="D-GALACTONATE TRANSPORTER"/>
    <property type="match status" value="1"/>
</dbReference>
<dbReference type="InterPro" id="IPR036259">
    <property type="entry name" value="MFS_trans_sf"/>
</dbReference>
<dbReference type="AlphaFoldDB" id="A0A7D5H7E8"/>
<proteinExistence type="inferred from homology"/>
<gene>
    <name evidence="8" type="ORF">HWQ56_20130</name>
</gene>
<feature type="transmembrane region" description="Helical" evidence="6">
    <location>
        <begin position="413"/>
        <end position="434"/>
    </location>
</feature>